<keyword evidence="2" id="KW-0496">Mitochondrion</keyword>
<sequence length="89" mass="9795">MIVEMTGCLPIARTNSTIAFVCKHMSDRSVCLLIRKILAGFDSPSPVSLSLPPALYRLVSASGLICVSCLVSADWFVLLVAWFLQYQCR</sequence>
<gene>
    <name evidence="2" type="ORF">ABT39_MTgene6157</name>
</gene>
<feature type="transmembrane region" description="Helical" evidence="1">
    <location>
        <begin position="54"/>
        <end position="84"/>
    </location>
</feature>
<keyword evidence="1" id="KW-0812">Transmembrane</keyword>
<keyword evidence="1" id="KW-1133">Transmembrane helix</keyword>
<accession>A0A117NGP8</accession>
<evidence type="ECO:0000256" key="1">
    <source>
        <dbReference type="SAM" id="Phobius"/>
    </source>
</evidence>
<dbReference type="AlphaFoldDB" id="A0A117NGP8"/>
<reference evidence="2" key="1">
    <citation type="journal article" date="2015" name="Genome Biol. Evol.">
        <title>Organellar Genomes of White Spruce (Picea glauca): Assembly and Annotation.</title>
        <authorList>
            <person name="Jackman S.D."/>
            <person name="Warren R.L."/>
            <person name="Gibb E.A."/>
            <person name="Vandervalk B.P."/>
            <person name="Mohamadi H."/>
            <person name="Chu J."/>
            <person name="Raymond A."/>
            <person name="Pleasance S."/>
            <person name="Coope R."/>
            <person name="Wildung M.R."/>
            <person name="Ritland C.E."/>
            <person name="Bousquet J."/>
            <person name="Jones S.J."/>
            <person name="Bohlmann J."/>
            <person name="Birol I."/>
        </authorList>
    </citation>
    <scope>NUCLEOTIDE SEQUENCE [LARGE SCALE GENOMIC DNA]</scope>
    <source>
        <tissue evidence="2">Flushing bud</tissue>
    </source>
</reference>
<evidence type="ECO:0000313" key="2">
    <source>
        <dbReference type="EMBL" id="KUM47151.1"/>
    </source>
</evidence>
<proteinExistence type="predicted"/>
<protein>
    <submittedName>
        <fullName evidence="2">Uncharacterized protein</fullName>
    </submittedName>
</protein>
<geneLocation type="mitochondrion" evidence="2"/>
<name>A0A117NGP8_PICGL</name>
<organism evidence="2">
    <name type="scientific">Picea glauca</name>
    <name type="common">White spruce</name>
    <name type="synonym">Pinus glauca</name>
    <dbReference type="NCBI Taxonomy" id="3330"/>
    <lineage>
        <taxon>Eukaryota</taxon>
        <taxon>Viridiplantae</taxon>
        <taxon>Streptophyta</taxon>
        <taxon>Embryophyta</taxon>
        <taxon>Tracheophyta</taxon>
        <taxon>Spermatophyta</taxon>
        <taxon>Pinopsida</taxon>
        <taxon>Pinidae</taxon>
        <taxon>Conifers I</taxon>
        <taxon>Pinales</taxon>
        <taxon>Pinaceae</taxon>
        <taxon>Picea</taxon>
    </lineage>
</organism>
<dbReference type="EMBL" id="LKAM01000008">
    <property type="protein sequence ID" value="KUM47151.1"/>
    <property type="molecule type" value="Genomic_DNA"/>
</dbReference>
<keyword evidence="1" id="KW-0472">Membrane</keyword>
<comment type="caution">
    <text evidence="2">The sequence shown here is derived from an EMBL/GenBank/DDBJ whole genome shotgun (WGS) entry which is preliminary data.</text>
</comment>